<dbReference type="Proteomes" id="UP001597052">
    <property type="component" value="Unassembled WGS sequence"/>
</dbReference>
<feature type="region of interest" description="Disordered" evidence="1">
    <location>
        <begin position="1"/>
        <end position="29"/>
    </location>
</feature>
<name>A0ABD6DAF1_9EURY</name>
<dbReference type="AlphaFoldDB" id="A0ABD6DAF1"/>
<proteinExistence type="predicted"/>
<evidence type="ECO:0000256" key="1">
    <source>
        <dbReference type="SAM" id="MobiDB-lite"/>
    </source>
</evidence>
<comment type="caution">
    <text evidence="2">The sequence shown here is derived from an EMBL/GenBank/DDBJ whole genome shotgun (WGS) entry which is preliminary data.</text>
</comment>
<dbReference type="RefSeq" id="WP_256396990.1">
    <property type="nucleotide sequence ID" value="NZ_JANHDJ010000006.1"/>
</dbReference>
<accession>A0ABD6DAF1</accession>
<protein>
    <recommendedName>
        <fullName evidence="4">AP2 domain-containing protein</fullName>
    </recommendedName>
</protein>
<dbReference type="EMBL" id="JBHUDM010000005">
    <property type="protein sequence ID" value="MFD1643290.1"/>
    <property type="molecule type" value="Genomic_DNA"/>
</dbReference>
<evidence type="ECO:0000313" key="2">
    <source>
        <dbReference type="EMBL" id="MFD1643290.1"/>
    </source>
</evidence>
<reference evidence="2 3" key="1">
    <citation type="journal article" date="2019" name="Int. J. Syst. Evol. Microbiol.">
        <title>The Global Catalogue of Microorganisms (GCM) 10K type strain sequencing project: providing services to taxonomists for standard genome sequencing and annotation.</title>
        <authorList>
            <consortium name="The Broad Institute Genomics Platform"/>
            <consortium name="The Broad Institute Genome Sequencing Center for Infectious Disease"/>
            <person name="Wu L."/>
            <person name="Ma J."/>
        </authorList>
    </citation>
    <scope>NUCLEOTIDE SEQUENCE [LARGE SCALE GENOMIC DNA]</scope>
    <source>
        <strain evidence="2 3">CGMCC 1.10593</strain>
    </source>
</reference>
<organism evidence="2 3">
    <name type="scientific">Halohasta litorea</name>
    <dbReference type="NCBI Taxonomy" id="869891"/>
    <lineage>
        <taxon>Archaea</taxon>
        <taxon>Methanobacteriati</taxon>
        <taxon>Methanobacteriota</taxon>
        <taxon>Stenosarchaea group</taxon>
        <taxon>Halobacteria</taxon>
        <taxon>Halobacteriales</taxon>
        <taxon>Haloferacaceae</taxon>
        <taxon>Halohasta</taxon>
    </lineage>
</organism>
<gene>
    <name evidence="2" type="ORF">ACFSBW_15560</name>
</gene>
<keyword evidence="3" id="KW-1185">Reference proteome</keyword>
<sequence>MPRTKYRKEITADPAHPSGNDHYAIGISPPTASDTTYCRVRVEGKSWGRSGRKFETRSEAIGYIRQTLDDLEEKSLDDKYRGSINYYPEPPKPSNTRYVVHPDYEGEIGPREIWGDATLGSFGVASQSRLEEKPWYQVRDAYADWGKPLGEGDTVLQLFGERHTQYAFWWFTVSDGSVQMIEYQFGRPSVTVSESSWTTVTRCAGGIGLTRAKPLDRRHLPADRTPFRVGHSDEAIVEWLQQHPPEPPETVRPD</sequence>
<evidence type="ECO:0008006" key="4">
    <source>
        <dbReference type="Google" id="ProtNLM"/>
    </source>
</evidence>
<evidence type="ECO:0000313" key="3">
    <source>
        <dbReference type="Proteomes" id="UP001597052"/>
    </source>
</evidence>